<dbReference type="Pfam" id="PF00082">
    <property type="entry name" value="Peptidase_S8"/>
    <property type="match status" value="1"/>
</dbReference>
<name>A0ABQ2HWG7_9PSEU</name>
<dbReference type="InterPro" id="IPR023828">
    <property type="entry name" value="Peptidase_S8_Ser-AS"/>
</dbReference>
<dbReference type="PROSITE" id="PS00138">
    <property type="entry name" value="SUBTILASE_SER"/>
    <property type="match status" value="1"/>
</dbReference>
<dbReference type="InterPro" id="IPR000209">
    <property type="entry name" value="Peptidase_S8/S53_dom"/>
</dbReference>
<dbReference type="InterPro" id="IPR023827">
    <property type="entry name" value="Peptidase_S8_Asp-AS"/>
</dbReference>
<dbReference type="InterPro" id="IPR022398">
    <property type="entry name" value="Peptidase_S8_His-AS"/>
</dbReference>
<evidence type="ECO:0000256" key="3">
    <source>
        <dbReference type="ARBA" id="ARBA00022801"/>
    </source>
</evidence>
<dbReference type="GO" id="GO:0006508">
    <property type="term" value="P:proteolysis"/>
    <property type="evidence" value="ECO:0007669"/>
    <property type="project" value="UniProtKB-KW"/>
</dbReference>
<dbReference type="GO" id="GO:0008233">
    <property type="term" value="F:peptidase activity"/>
    <property type="evidence" value="ECO:0007669"/>
    <property type="project" value="UniProtKB-KW"/>
</dbReference>
<reference evidence="10" key="1">
    <citation type="journal article" date="2019" name="Int. J. Syst. Evol. Microbiol.">
        <title>The Global Catalogue of Microorganisms (GCM) 10K type strain sequencing project: providing services to taxonomists for standard genome sequencing and annotation.</title>
        <authorList>
            <consortium name="The Broad Institute Genomics Platform"/>
            <consortium name="The Broad Institute Genome Sequencing Center for Infectious Disease"/>
            <person name="Wu L."/>
            <person name="Ma J."/>
        </authorList>
    </citation>
    <scope>NUCLEOTIDE SEQUENCE [LARGE SCALE GENOMIC DNA]</scope>
    <source>
        <strain evidence="10">CGMCC 4.7319</strain>
    </source>
</reference>
<dbReference type="Proteomes" id="UP000597656">
    <property type="component" value="Unassembled WGS sequence"/>
</dbReference>
<organism evidence="9 10">
    <name type="scientific">Lentzea pudingi</name>
    <dbReference type="NCBI Taxonomy" id="1789439"/>
    <lineage>
        <taxon>Bacteria</taxon>
        <taxon>Bacillati</taxon>
        <taxon>Actinomycetota</taxon>
        <taxon>Actinomycetes</taxon>
        <taxon>Pseudonocardiales</taxon>
        <taxon>Pseudonocardiaceae</taxon>
        <taxon>Lentzea</taxon>
    </lineage>
</organism>
<dbReference type="SUPFAM" id="SSF52743">
    <property type="entry name" value="Subtilisin-like"/>
    <property type="match status" value="1"/>
</dbReference>
<keyword evidence="3 5" id="KW-0378">Hydrolase</keyword>
<evidence type="ECO:0000313" key="10">
    <source>
        <dbReference type="Proteomes" id="UP000597656"/>
    </source>
</evidence>
<dbReference type="PANTHER" id="PTHR43806:SF11">
    <property type="entry name" value="CEREVISIN-RELATED"/>
    <property type="match status" value="1"/>
</dbReference>
<dbReference type="InterPro" id="IPR036852">
    <property type="entry name" value="Peptidase_S8/S53_dom_sf"/>
</dbReference>
<feature type="active site" description="Charge relay system" evidence="5">
    <location>
        <position position="200"/>
    </location>
</feature>
<evidence type="ECO:0000256" key="5">
    <source>
        <dbReference type="PROSITE-ProRule" id="PRU01240"/>
    </source>
</evidence>
<comment type="similarity">
    <text evidence="1 5 6">Belongs to the peptidase S8 family.</text>
</comment>
<evidence type="ECO:0000256" key="2">
    <source>
        <dbReference type="ARBA" id="ARBA00022670"/>
    </source>
</evidence>
<feature type="chain" id="PRO_5046575468" evidence="7">
    <location>
        <begin position="21"/>
        <end position="1068"/>
    </location>
</feature>
<evidence type="ECO:0000256" key="1">
    <source>
        <dbReference type="ARBA" id="ARBA00011073"/>
    </source>
</evidence>
<dbReference type="InterPro" id="IPR050131">
    <property type="entry name" value="Peptidase_S8_subtilisin-like"/>
</dbReference>
<accession>A0ABQ2HWG7</accession>
<dbReference type="PRINTS" id="PR00723">
    <property type="entry name" value="SUBTILISIN"/>
</dbReference>
<feature type="domain" description="Peptidase S8/S53" evidence="8">
    <location>
        <begin position="191"/>
        <end position="455"/>
    </location>
</feature>
<feature type="active site" description="Charge relay system" evidence="5">
    <location>
        <position position="232"/>
    </location>
</feature>
<dbReference type="PROSITE" id="PS51892">
    <property type="entry name" value="SUBTILASE"/>
    <property type="match status" value="1"/>
</dbReference>
<keyword evidence="4 5" id="KW-0720">Serine protease</keyword>
<evidence type="ECO:0000256" key="4">
    <source>
        <dbReference type="ARBA" id="ARBA00022825"/>
    </source>
</evidence>
<dbReference type="PANTHER" id="PTHR43806">
    <property type="entry name" value="PEPTIDASE S8"/>
    <property type="match status" value="1"/>
</dbReference>
<protein>
    <submittedName>
        <fullName evidence="9">Serine protease</fullName>
    </submittedName>
</protein>
<feature type="active site" description="Charge relay system" evidence="5">
    <location>
        <position position="408"/>
    </location>
</feature>
<dbReference type="Gene3D" id="3.40.50.200">
    <property type="entry name" value="Peptidase S8/S53 domain"/>
    <property type="match status" value="1"/>
</dbReference>
<dbReference type="PROSITE" id="PS00137">
    <property type="entry name" value="SUBTILASE_HIS"/>
    <property type="match status" value="1"/>
</dbReference>
<evidence type="ECO:0000256" key="7">
    <source>
        <dbReference type="SAM" id="SignalP"/>
    </source>
</evidence>
<evidence type="ECO:0000313" key="9">
    <source>
        <dbReference type="EMBL" id="GGM93720.1"/>
    </source>
</evidence>
<keyword evidence="7" id="KW-0732">Signal</keyword>
<gene>
    <name evidence="9" type="ORF">GCM10011609_33980</name>
</gene>
<sequence length="1068" mass="112416">MALASLAFGTVLGTPPTANAAPGGPLVGQSVTLITGDRVVVLDAQRDVKTIVPGEGRSEIEFSTYQRNDHLFVVPRDAVPLVRQGKVDERLFDVTTLLDSGYGDSKRATLPLIVTYAPGVAHAQLAGVKQTQSLASINSSAVSADRDGSAWQSMQSTTVRKVWLDSVKHTSLDRSVAQIGGPEAWRAGYTGAGTKVAVLDTGVDETHPDLAGREVAEQNFSGAADTLDRIGHGTHVASIVAGTGAKSGGKLKGVAHEAQIVDGKVFDDNGRATDSGIIAGMQWAVEQGAKVVNMSLGGLDDEGVDPLEEAVNELSKTGTLFVISAGNNGNGGDGTVLSPGSADAALTVGAVDREDNLASFSSRGPRLGDGAIKPDITAPGVGIVAAKATVGQIGTSTGDGYVALSGTSMAAPHVAGSAALLAQQHPTWTGQQLKAALTASATPNDKLNVFAQGSGRVDVARAISQVVTSEPTNIGFGTQLWPHDDDQPVSKNVTYRNASTADMTLDLAVTATGPDGRPAPTGMLTPSVPRVTIPAGGTASVNVVADTRLGSLDGVFSGVLTATSPSTQVLTPVAVTREGEAHTLTINHIGLDGQPTTAEYGTYAQNIDTGDMYRLFSPDGRVSIRLPKGRYILDSVLTAKHTAWLVYPSLDMTRELSVDLDFRAARQTKITPPDNASLGVADVRYTRYGRIKGGAGFTWVRFGGDLGTLWTAGLGPELPPNEFVTQYNTQWVGGNADFYGLGYYANGSFPAGFTRADRKEDLGRVHTTYAVPLPGRSGLAWSFPHPKFGPALSGWWSKVMPVSLPGERYGYYSSDALWVLEAWQMSPEQTLEQRLISRPRSVRAGTTIEAPFNRGVFGPALPESKYDNDYLTRAGNEIRVNIPLWGDAAGNMGVTAADKHSIVLYKDGVKIGESTYGADDFKVPSEPGNYTLSIEGVRSRAADVTTTVRLTSTFRSEHVGPNRTRLPLSVLRFTPKLDDNNSVPAGSSLIVPVALQQQATNTSTVPRTLKVDASFDRGLTWTPVTVVADVLAVVQHPDDATSVSLRAKATDAAGNSVEQTLINAYKLH</sequence>
<dbReference type="InterPro" id="IPR015500">
    <property type="entry name" value="Peptidase_S8_subtilisin-rel"/>
</dbReference>
<dbReference type="CDD" id="cd07487">
    <property type="entry name" value="Peptidases_S8_1"/>
    <property type="match status" value="1"/>
</dbReference>
<feature type="signal peptide" evidence="7">
    <location>
        <begin position="1"/>
        <end position="20"/>
    </location>
</feature>
<dbReference type="PROSITE" id="PS00136">
    <property type="entry name" value="SUBTILASE_ASP"/>
    <property type="match status" value="1"/>
</dbReference>
<keyword evidence="2 5" id="KW-0645">Protease</keyword>
<dbReference type="EMBL" id="BMNC01000004">
    <property type="protein sequence ID" value="GGM93720.1"/>
    <property type="molecule type" value="Genomic_DNA"/>
</dbReference>
<evidence type="ECO:0000259" key="8">
    <source>
        <dbReference type="Pfam" id="PF00082"/>
    </source>
</evidence>
<dbReference type="RefSeq" id="WP_189155696.1">
    <property type="nucleotide sequence ID" value="NZ_BMNC01000004.1"/>
</dbReference>
<evidence type="ECO:0000256" key="6">
    <source>
        <dbReference type="RuleBase" id="RU003355"/>
    </source>
</evidence>
<comment type="caution">
    <text evidence="9">The sequence shown here is derived from an EMBL/GenBank/DDBJ whole genome shotgun (WGS) entry which is preliminary data.</text>
</comment>
<keyword evidence="10" id="KW-1185">Reference proteome</keyword>
<proteinExistence type="inferred from homology"/>